<keyword evidence="1" id="KW-1133">Transmembrane helix</keyword>
<proteinExistence type="predicted"/>
<keyword evidence="3" id="KW-1185">Reference proteome</keyword>
<feature type="transmembrane region" description="Helical" evidence="1">
    <location>
        <begin position="7"/>
        <end position="26"/>
    </location>
</feature>
<sequence length="71" mass="9007">MIKKKRLIFSIIILILFLIMIFYRFYYEAHYMYLMNTIYHNLWIFVTKIGQYILFIILWIYNLIIIFDKNK</sequence>
<gene>
    <name evidence="2" type="ORF">HMPREF9943_01634</name>
</gene>
<keyword evidence="1" id="KW-0472">Membrane</keyword>
<evidence type="ECO:0000313" key="2">
    <source>
        <dbReference type="EMBL" id="EMD16231.1"/>
    </source>
</evidence>
<evidence type="ECO:0000313" key="3">
    <source>
        <dbReference type="Proteomes" id="UP000011758"/>
    </source>
</evidence>
<feature type="transmembrane region" description="Helical" evidence="1">
    <location>
        <begin position="49"/>
        <end position="67"/>
    </location>
</feature>
<comment type="caution">
    <text evidence="2">The sequence shown here is derived from an EMBL/GenBank/DDBJ whole genome shotgun (WGS) entry which is preliminary data.</text>
</comment>
<protein>
    <submittedName>
        <fullName evidence="2">Uncharacterized protein</fullName>
    </submittedName>
</protein>
<keyword evidence="1" id="KW-0812">Transmembrane</keyword>
<dbReference type="AlphaFoldDB" id="M2Q1S2"/>
<dbReference type="EMBL" id="AGEJ01000024">
    <property type="protein sequence ID" value="EMD16231.1"/>
    <property type="molecule type" value="Genomic_DNA"/>
</dbReference>
<dbReference type="Proteomes" id="UP000011758">
    <property type="component" value="Unassembled WGS sequence"/>
</dbReference>
<organism evidence="2 3">
    <name type="scientific">Eggerthia catenaformis OT 569 = DSM 20559</name>
    <dbReference type="NCBI Taxonomy" id="999415"/>
    <lineage>
        <taxon>Bacteria</taxon>
        <taxon>Bacillati</taxon>
        <taxon>Bacillota</taxon>
        <taxon>Erysipelotrichia</taxon>
        <taxon>Erysipelotrichales</taxon>
        <taxon>Coprobacillaceae</taxon>
        <taxon>Eggerthia</taxon>
    </lineage>
</organism>
<evidence type="ECO:0000256" key="1">
    <source>
        <dbReference type="SAM" id="Phobius"/>
    </source>
</evidence>
<name>M2Q1S2_9FIRM</name>
<dbReference type="BioCyc" id="ECAT999415-HMP:GTTI-1695-MONOMER"/>
<accession>M2Q1S2</accession>
<dbReference type="STRING" id="999415.HMPREF9943_01634"/>
<reference evidence="2 3" key="1">
    <citation type="submission" date="2013-02" db="EMBL/GenBank/DDBJ databases">
        <title>The Genome Sequence of Lactobacillus catenaformis F0143.</title>
        <authorList>
            <consortium name="The Broad Institute Genome Sequencing Platform"/>
            <person name="Earl A."/>
            <person name="Ward D."/>
            <person name="Feldgarden M."/>
            <person name="Gevers D."/>
            <person name="Izard J."/>
            <person name="Blanton J.M."/>
            <person name="Mathney J."/>
            <person name="Dewhirst F.E."/>
            <person name="Young S.K."/>
            <person name="Zeng Q."/>
            <person name="Gargeya S."/>
            <person name="Fitzgerald M."/>
            <person name="Haas B."/>
            <person name="Abouelleil A."/>
            <person name="Alvarado L."/>
            <person name="Arachchi H.M."/>
            <person name="Berlin A."/>
            <person name="Chapman S.B."/>
            <person name="Gearin G."/>
            <person name="Goldberg J."/>
            <person name="Griggs A."/>
            <person name="Gujja S."/>
            <person name="Hansen M."/>
            <person name="Heiman D."/>
            <person name="Howarth C."/>
            <person name="Larimer J."/>
            <person name="Lui A."/>
            <person name="MacDonald P.J.P."/>
            <person name="McCowen C."/>
            <person name="Montmayeur A."/>
            <person name="Murphy C."/>
            <person name="Neiman D."/>
            <person name="Pearson M."/>
            <person name="Priest M."/>
            <person name="Roberts A."/>
            <person name="Saif S."/>
            <person name="Shea T."/>
            <person name="Sisk P."/>
            <person name="Stolte C."/>
            <person name="Sykes S."/>
            <person name="Wortman J."/>
            <person name="Nusbaum C."/>
            <person name="Birren B."/>
        </authorList>
    </citation>
    <scope>NUCLEOTIDE SEQUENCE [LARGE SCALE GENOMIC DNA]</scope>
    <source>
        <strain evidence="2 3">OT 569</strain>
    </source>
</reference>